<dbReference type="PANTHER" id="PTHR33371">
    <property type="entry name" value="INTERMEMBRANE PHOSPHOLIPID TRANSPORT SYSTEM BINDING PROTEIN MLAD-RELATED"/>
    <property type="match status" value="1"/>
</dbReference>
<dbReference type="AlphaFoldDB" id="H0E6M6"/>
<organism evidence="3 4">
    <name type="scientific">Patulibacter medicamentivorans</name>
    <dbReference type="NCBI Taxonomy" id="1097667"/>
    <lineage>
        <taxon>Bacteria</taxon>
        <taxon>Bacillati</taxon>
        <taxon>Actinomycetota</taxon>
        <taxon>Thermoleophilia</taxon>
        <taxon>Solirubrobacterales</taxon>
        <taxon>Patulibacteraceae</taxon>
        <taxon>Patulibacter</taxon>
    </lineage>
</organism>
<evidence type="ECO:0000313" key="4">
    <source>
        <dbReference type="Proteomes" id="UP000005143"/>
    </source>
</evidence>
<dbReference type="InterPro" id="IPR003399">
    <property type="entry name" value="Mce/MlaD"/>
</dbReference>
<keyword evidence="1" id="KW-0472">Membrane</keyword>
<evidence type="ECO:0000313" key="3">
    <source>
        <dbReference type="EMBL" id="EHN10673.1"/>
    </source>
</evidence>
<comment type="caution">
    <text evidence="3">The sequence shown here is derived from an EMBL/GenBank/DDBJ whole genome shotgun (WGS) entry which is preliminary data.</text>
</comment>
<dbReference type="Proteomes" id="UP000005143">
    <property type="component" value="Unassembled WGS sequence"/>
</dbReference>
<reference evidence="3 4" key="1">
    <citation type="journal article" date="2013" name="Biodegradation">
        <title>Quantitative proteomic analysis of ibuprofen-degrading Patulibacter sp. strain I11.</title>
        <authorList>
            <person name="Almeida B."/>
            <person name="Kjeldal H."/>
            <person name="Lolas I."/>
            <person name="Knudsen A.D."/>
            <person name="Carvalho G."/>
            <person name="Nielsen K.L."/>
            <person name="Barreto Crespo M.T."/>
            <person name="Stensballe A."/>
            <person name="Nielsen J.L."/>
        </authorList>
    </citation>
    <scope>NUCLEOTIDE SEQUENCE [LARGE SCALE GENOMIC DNA]</scope>
    <source>
        <strain evidence="3 4">I11</strain>
    </source>
</reference>
<dbReference type="Pfam" id="PF02470">
    <property type="entry name" value="MlaD"/>
    <property type="match status" value="1"/>
</dbReference>
<name>H0E6M6_9ACTN</name>
<keyword evidence="1" id="KW-1133">Transmembrane helix</keyword>
<feature type="transmembrane region" description="Helical" evidence="1">
    <location>
        <begin position="26"/>
        <end position="45"/>
    </location>
</feature>
<feature type="domain" description="Mce/MlaD" evidence="2">
    <location>
        <begin position="52"/>
        <end position="132"/>
    </location>
</feature>
<proteinExistence type="predicted"/>
<evidence type="ECO:0000256" key="1">
    <source>
        <dbReference type="SAM" id="Phobius"/>
    </source>
</evidence>
<accession>H0E6M6</accession>
<dbReference type="EMBL" id="AGUD01000206">
    <property type="protein sequence ID" value="EHN10673.1"/>
    <property type="molecule type" value="Genomic_DNA"/>
</dbReference>
<evidence type="ECO:0000259" key="2">
    <source>
        <dbReference type="Pfam" id="PF02470"/>
    </source>
</evidence>
<keyword evidence="1" id="KW-0812">Transmembrane</keyword>
<dbReference type="PANTHER" id="PTHR33371:SF4">
    <property type="entry name" value="INTERMEMBRANE PHOSPHOLIPID TRANSPORT SYSTEM BINDING PROTEIN MLAD"/>
    <property type="match status" value="1"/>
</dbReference>
<protein>
    <submittedName>
        <fullName evidence="3">Putative Mce family protein</fullName>
    </submittedName>
</protein>
<keyword evidence="4" id="KW-1185">Reference proteome</keyword>
<dbReference type="RefSeq" id="WP_007575500.1">
    <property type="nucleotide sequence ID" value="NZ_AGUD01000206.1"/>
</dbReference>
<dbReference type="InterPro" id="IPR052336">
    <property type="entry name" value="MlaD_Phospholipid_Transporter"/>
</dbReference>
<gene>
    <name evidence="3" type="ORF">PAI11_24760</name>
</gene>
<dbReference type="OrthoDB" id="5241191at2"/>
<sequence length="444" mass="47837">MSAPGQRLRERLDWIPGAHRPRPRRAGLAAIAVLVLLLVVAFGGWRPWAGSGTIVRARFATAEQLVAGRTPVRIAGVQVGTVQRIERGPDGRSAIVVLQIDDRHVHVARDAGARIRLRTVLAGTRYVDLDPGSPSASALGDAVIPLARTSAQVDWDDLNQILEPDVRRGQRSVLKGLRRGLADPAVAGHALDVLGPSLAVVGRGARALRGQRDGDLPRLISATGRVLESLSRDRGALEGLVRDGARTLAVTDDHRRALGRAVALTPPALDATARTMARLDVTLRRLDPLAADLRPGVRRIAPATRVLRPALGETDRLLRAATPVLHDLPPALRNLAAMSREGVPLIDALDPTVRRLDDELLPWLRRRDDDTKLRNYEAIGPLFSVLDSAAGDYDANGWFFHFPITPTGDTVMLPCGPAVTPGQLKRCDAVNQLLGGLLGEKAKR</sequence>